<evidence type="ECO:0000256" key="2">
    <source>
        <dbReference type="ARBA" id="ARBA00010486"/>
    </source>
</evidence>
<dbReference type="AlphaFoldDB" id="A0AAD6LQI6"/>
<evidence type="ECO:0000256" key="6">
    <source>
        <dbReference type="ARBA" id="ARBA00023065"/>
    </source>
</evidence>
<proteinExistence type="inferred from homology"/>
<dbReference type="InterPro" id="IPR014710">
    <property type="entry name" value="RmlC-like_jellyroll"/>
</dbReference>
<dbReference type="Proteomes" id="UP001164929">
    <property type="component" value="Chromosome 15"/>
</dbReference>
<dbReference type="SMART" id="SM00100">
    <property type="entry name" value="cNMP"/>
    <property type="match status" value="1"/>
</dbReference>
<dbReference type="GO" id="GO:0016020">
    <property type="term" value="C:membrane"/>
    <property type="evidence" value="ECO:0007669"/>
    <property type="project" value="UniProtKB-SubCell"/>
</dbReference>
<gene>
    <name evidence="13" type="ORF">NC653_034483</name>
</gene>
<feature type="transmembrane region" description="Helical" evidence="11">
    <location>
        <begin position="496"/>
        <end position="517"/>
    </location>
</feature>
<keyword evidence="14" id="KW-1185">Reference proteome</keyword>
<keyword evidence="4 11" id="KW-0812">Transmembrane</keyword>
<evidence type="ECO:0000256" key="3">
    <source>
        <dbReference type="ARBA" id="ARBA00022448"/>
    </source>
</evidence>
<keyword evidence="3" id="KW-0813">Transport</keyword>
<evidence type="ECO:0000313" key="14">
    <source>
        <dbReference type="Proteomes" id="UP001164929"/>
    </source>
</evidence>
<keyword evidence="7 11" id="KW-0472">Membrane</keyword>
<dbReference type="PANTHER" id="PTHR45651:SF11">
    <property type="entry name" value="CYCLIC NUCLEOTIDE-GATED ION CHANNEL 20, CHLOROPLASTIC-RELATED"/>
    <property type="match status" value="1"/>
</dbReference>
<accession>A0AAD6LQI6</accession>
<organism evidence="13 14">
    <name type="scientific">Populus alba x Populus x berolinensis</name>
    <dbReference type="NCBI Taxonomy" id="444605"/>
    <lineage>
        <taxon>Eukaryota</taxon>
        <taxon>Viridiplantae</taxon>
        <taxon>Streptophyta</taxon>
        <taxon>Embryophyta</taxon>
        <taxon>Tracheophyta</taxon>
        <taxon>Spermatophyta</taxon>
        <taxon>Magnoliopsida</taxon>
        <taxon>eudicotyledons</taxon>
        <taxon>Gunneridae</taxon>
        <taxon>Pentapetalae</taxon>
        <taxon>rosids</taxon>
        <taxon>fabids</taxon>
        <taxon>Malpighiales</taxon>
        <taxon>Salicaceae</taxon>
        <taxon>Saliceae</taxon>
        <taxon>Populus</taxon>
    </lineage>
</organism>
<dbReference type="Gene3D" id="1.10.287.70">
    <property type="match status" value="1"/>
</dbReference>
<feature type="transmembrane region" description="Helical" evidence="11">
    <location>
        <begin position="331"/>
        <end position="349"/>
    </location>
</feature>
<dbReference type="Pfam" id="PF00520">
    <property type="entry name" value="Ion_trans"/>
    <property type="match status" value="1"/>
</dbReference>
<feature type="transmembrane region" description="Helical" evidence="11">
    <location>
        <begin position="370"/>
        <end position="391"/>
    </location>
</feature>
<evidence type="ECO:0000256" key="10">
    <source>
        <dbReference type="SAM" id="MobiDB-lite"/>
    </source>
</evidence>
<evidence type="ECO:0000256" key="4">
    <source>
        <dbReference type="ARBA" id="ARBA00022692"/>
    </source>
</evidence>
<keyword evidence="5 11" id="KW-1133">Transmembrane helix</keyword>
<keyword evidence="6" id="KW-0406">Ion transport</keyword>
<dbReference type="GO" id="GO:0005216">
    <property type="term" value="F:monoatomic ion channel activity"/>
    <property type="evidence" value="ECO:0007669"/>
    <property type="project" value="InterPro"/>
</dbReference>
<evidence type="ECO:0000313" key="13">
    <source>
        <dbReference type="EMBL" id="KAJ6969932.1"/>
    </source>
</evidence>
<comment type="caution">
    <text evidence="13">The sequence shown here is derived from an EMBL/GenBank/DDBJ whole genome shotgun (WGS) entry which is preliminary data.</text>
</comment>
<feature type="transmembrane region" description="Helical" evidence="11">
    <location>
        <begin position="210"/>
        <end position="229"/>
    </location>
</feature>
<keyword evidence="9" id="KW-0407">Ion channel</keyword>
<dbReference type="PROSITE" id="PS50042">
    <property type="entry name" value="CNMP_BINDING_3"/>
    <property type="match status" value="1"/>
</dbReference>
<dbReference type="Gene3D" id="2.60.120.10">
    <property type="entry name" value="Jelly Rolls"/>
    <property type="match status" value="1"/>
</dbReference>
<name>A0AAD6LQI6_9ROSI</name>
<feature type="transmembrane region" description="Helical" evidence="11">
    <location>
        <begin position="299"/>
        <end position="319"/>
    </location>
</feature>
<dbReference type="InterPro" id="IPR018490">
    <property type="entry name" value="cNMP-bd_dom_sf"/>
</dbReference>
<dbReference type="SUPFAM" id="SSF51206">
    <property type="entry name" value="cAMP-binding domain-like"/>
    <property type="match status" value="1"/>
</dbReference>
<comment type="subcellular location">
    <subcellularLocation>
        <location evidence="1">Membrane</location>
        <topology evidence="1">Multi-pass membrane protein</topology>
    </subcellularLocation>
</comment>
<evidence type="ECO:0000256" key="5">
    <source>
        <dbReference type="ARBA" id="ARBA00022989"/>
    </source>
</evidence>
<evidence type="ECO:0000259" key="12">
    <source>
        <dbReference type="PROSITE" id="PS50042"/>
    </source>
</evidence>
<dbReference type="InterPro" id="IPR005821">
    <property type="entry name" value="Ion_trans_dom"/>
</dbReference>
<dbReference type="InterPro" id="IPR000595">
    <property type="entry name" value="cNMP-bd_dom"/>
</dbReference>
<evidence type="ECO:0000256" key="11">
    <source>
        <dbReference type="SAM" id="Phobius"/>
    </source>
</evidence>
<comment type="similarity">
    <text evidence="2">Belongs to the cyclic nucleotide-gated cation channel (TC 1.A.1.5) family.</text>
</comment>
<evidence type="ECO:0000256" key="1">
    <source>
        <dbReference type="ARBA" id="ARBA00004141"/>
    </source>
</evidence>
<evidence type="ECO:0000256" key="9">
    <source>
        <dbReference type="ARBA" id="ARBA00023303"/>
    </source>
</evidence>
<feature type="region of interest" description="Disordered" evidence="10">
    <location>
        <begin position="1"/>
        <end position="22"/>
    </location>
</feature>
<dbReference type="CDD" id="cd00038">
    <property type="entry name" value="CAP_ED"/>
    <property type="match status" value="1"/>
</dbReference>
<dbReference type="Gene3D" id="1.10.287.630">
    <property type="entry name" value="Helix hairpin bin"/>
    <property type="match status" value="1"/>
</dbReference>
<evidence type="ECO:0000256" key="8">
    <source>
        <dbReference type="ARBA" id="ARBA00023286"/>
    </source>
</evidence>
<reference evidence="13" key="1">
    <citation type="journal article" date="2023" name="Mol. Ecol. Resour.">
        <title>Chromosome-level genome assembly of a triploid poplar Populus alba 'Berolinensis'.</title>
        <authorList>
            <person name="Chen S."/>
            <person name="Yu Y."/>
            <person name="Wang X."/>
            <person name="Wang S."/>
            <person name="Zhang T."/>
            <person name="Zhou Y."/>
            <person name="He R."/>
            <person name="Meng N."/>
            <person name="Wang Y."/>
            <person name="Liu W."/>
            <person name="Liu Z."/>
            <person name="Liu J."/>
            <person name="Guo Q."/>
            <person name="Huang H."/>
            <person name="Sederoff R.R."/>
            <person name="Wang G."/>
            <person name="Qu G."/>
            <person name="Chen S."/>
        </authorList>
    </citation>
    <scope>NUCLEOTIDE SEQUENCE</scope>
    <source>
        <strain evidence="13">SC-2020</strain>
    </source>
</reference>
<dbReference type="EMBL" id="JAQIZT010000015">
    <property type="protein sequence ID" value="KAJ6969932.1"/>
    <property type="molecule type" value="Genomic_DNA"/>
</dbReference>
<dbReference type="SUPFAM" id="SSF81324">
    <property type="entry name" value="Voltage-gated potassium channels"/>
    <property type="match status" value="1"/>
</dbReference>
<feature type="domain" description="Cyclic nucleotide-binding" evidence="12">
    <location>
        <begin position="599"/>
        <end position="667"/>
    </location>
</feature>
<sequence length="781" mass="89189">MANHDKDNIPTLSDTHPESVDENVDSQFRPFLYRTQSASTFIPLDSMESYGSETNIVGFTGPLRSARKAPLVQMSGPLYINRNTENLFLARHGVTTRKKVDSKPEKYPSLNGRDKNDWDDNYTATNAHLMRSGQLGMCNDPYCTTCPLYYHSTASQQRDAKTSSIFDSKFHSVLYGDAKGWARRFNNAINSYIPGVMNPHTKVVQEWNKFFVLSCLGAIFVDPLFFILLSVKQEEKCIVINWEMIKAVVFLRCLTDAIFLLNILLQFRLAYVAPESRVVGAGELVDHPKKIAKHYLRGFFFIDLFMVLPLPQITLFLLLLPKGLDSFGANFAKNILQAVILVQYIPRLFRFIPLLIGPNGFIFETALANFFINLFTFVLSGHIIGLCWYLFGLQRLIQCLHLACRNSGHKNDCMKFIDSGGHEKHWSDTSWHSWKENANASACFTLDGFSYGIYAHAVNLTGENTIIRYTYSLVWGIQQISTLAGNQTPSYDFEEILFTMAIIGIGLLLFAFLIGNMQNFLQALGRRRAEMSLRQRDVDKWMRHRRLPVELRRRVVEAGRYHWAATRGVNEEMLLENLPEDLQRDIRRHLFKFVKKVWIFRPMDEHVLDAVCEKLKQKIYIKGSEVFCVGGLVEKMVFIVRGKLESIGHDGTVVALSEGNVCGEELLTWFLEHSSVSKDGRKIKISGQRLISSRTVRCLTNVEAFSLSAADLEQVTSLFARNLRNPLVQGAIRYQSPYWRALAATHIQVAWRYRQKCLKHSKTSQLNHIASLSNHSSFSRV</sequence>
<feature type="transmembrane region" description="Helical" evidence="11">
    <location>
        <begin position="249"/>
        <end position="267"/>
    </location>
</feature>
<evidence type="ECO:0000256" key="7">
    <source>
        <dbReference type="ARBA" id="ARBA00023136"/>
    </source>
</evidence>
<dbReference type="PANTHER" id="PTHR45651">
    <property type="entry name" value="CYCLIC NUCLEOTIDE-GATED ION CHANNEL 15-RELATED-RELATED"/>
    <property type="match status" value="1"/>
</dbReference>
<protein>
    <submittedName>
        <fullName evidence="13">Cyclic nucleotide-gated ion channel 20</fullName>
    </submittedName>
</protein>
<keyword evidence="8" id="KW-1071">Ligand-gated ion channel</keyword>